<reference evidence="1" key="1">
    <citation type="submission" date="2019-08" db="EMBL/GenBank/DDBJ databases">
        <authorList>
            <person name="Kucharzyk K."/>
            <person name="Murdoch R.W."/>
            <person name="Higgins S."/>
            <person name="Loffler F."/>
        </authorList>
    </citation>
    <scope>NUCLEOTIDE SEQUENCE</scope>
</reference>
<evidence type="ECO:0000313" key="1">
    <source>
        <dbReference type="EMBL" id="MPN33747.1"/>
    </source>
</evidence>
<comment type="caution">
    <text evidence="1">The sequence shown here is derived from an EMBL/GenBank/DDBJ whole genome shotgun (WGS) entry which is preliminary data.</text>
</comment>
<sequence>MSKKLTGAQLRMAALQNNMMEVGAEIYKNPEVRNKIKNTLENKKEPK</sequence>
<dbReference type="EMBL" id="VSSQ01086400">
    <property type="protein sequence ID" value="MPN33747.1"/>
    <property type="molecule type" value="Genomic_DNA"/>
</dbReference>
<proteinExistence type="predicted"/>
<accession>A0A645H401</accession>
<protein>
    <submittedName>
        <fullName evidence="1">Uncharacterized protein</fullName>
    </submittedName>
</protein>
<gene>
    <name evidence="1" type="ORF">SDC9_181238</name>
</gene>
<dbReference type="AlphaFoldDB" id="A0A645H401"/>
<name>A0A645H401_9ZZZZ</name>
<organism evidence="1">
    <name type="scientific">bioreactor metagenome</name>
    <dbReference type="NCBI Taxonomy" id="1076179"/>
    <lineage>
        <taxon>unclassified sequences</taxon>
        <taxon>metagenomes</taxon>
        <taxon>ecological metagenomes</taxon>
    </lineage>
</organism>